<dbReference type="InterPro" id="IPR023606">
    <property type="entry name" value="CoA-Trfase_III_dom_1_sf"/>
</dbReference>
<dbReference type="Proteomes" id="UP000468687">
    <property type="component" value="Unassembled WGS sequence"/>
</dbReference>
<proteinExistence type="inferred from homology"/>
<accession>A0A6P0HGQ3</accession>
<dbReference type="PANTHER" id="PTHR48228">
    <property type="entry name" value="SUCCINYL-COA--D-CITRAMALATE COA-TRANSFERASE"/>
    <property type="match status" value="1"/>
</dbReference>
<evidence type="ECO:0000313" key="4">
    <source>
        <dbReference type="Proteomes" id="UP000468687"/>
    </source>
</evidence>
<dbReference type="InterPro" id="IPR003673">
    <property type="entry name" value="CoA-Trfase_fam_III"/>
</dbReference>
<gene>
    <name evidence="3" type="ORF">G3T38_06330</name>
</gene>
<dbReference type="AlphaFoldDB" id="A0A6P0HGQ3"/>
<dbReference type="Gene3D" id="3.30.1540.10">
    <property type="entry name" value="formyl-coa transferase, domain 3"/>
    <property type="match status" value="2"/>
</dbReference>
<sequence>MDGFAVGDLAAGGDVAEVAATATRLLGDLGARVLRHAPGAGRGPGLVPPLTVDGVDLGRAVADVGAEPVALSDSPGDQDPHAVLAALAGTGGGVDAVVVDLATYRALDVPAVRAAHPHLVLAVVSPFGSTGPRADWVASERTLYALDGSLSRSGRPGAVPLLPPEGIGTFTAAVHLAWTVLVAVGRARRTGRGQVLDVSVHEAMSVGLDPAFGTQGSAAAGRSGPFRRDRPPADSYPVFACADGHVRLCLLAKRQWRAMLAWLGSPAELADPALDTIAGRARAADVLHPRLAALFADRDGADLVAEAASRGIPLAQVLTVADVLHTPHFAQAGSLVDLPLGGGRVARTAAGPVVVDGVRLGAGPGARGVPAPRHVPPPRRLAADPADLPLAGVRVLDLGVIVFGAEVGRALGDLGADVVKVESLDFPDGLRQTFRGEAMNASFAWGQRNKRSLGLDLRSSEGAALFRELARDADVVLSNFKPGTLASLGIDHAALAAANPGIVVVESAAFSSGGEWARRLGYGPLVRAACGISGLWRYDADAVDCWDGVTVHPDHVAAKVAALAVLALLERRERTGRGGAIEVAQSDVVLAQLAPWIAAESARPGTLRARGNAGRGLLAGDVVACLGDDEWVVVDARTPAELAALAQVVGTDAGAGRAVVEEALHAWAAARTPLEAATVLQAEGVPTAPLLRLPELKDDPQLVHRGTYRALRHPLVGDLPTEDASAAFEDLPPLPVAPAPLVGEHTRAVLEAHGTTPEEVERLLATGVVHEGAPAGVPA</sequence>
<dbReference type="Gene3D" id="3.40.50.10540">
    <property type="entry name" value="Crotonobetainyl-coa:carnitine coa-transferase, domain 1"/>
    <property type="match status" value="2"/>
</dbReference>
<evidence type="ECO:0000313" key="3">
    <source>
        <dbReference type="EMBL" id="NEN77889.1"/>
    </source>
</evidence>
<evidence type="ECO:0000256" key="1">
    <source>
        <dbReference type="ARBA" id="ARBA00008383"/>
    </source>
</evidence>
<keyword evidence="4" id="KW-1185">Reference proteome</keyword>
<dbReference type="InterPro" id="IPR050509">
    <property type="entry name" value="CoA-transferase_III"/>
</dbReference>
<dbReference type="GO" id="GO:0016740">
    <property type="term" value="F:transferase activity"/>
    <property type="evidence" value="ECO:0007669"/>
    <property type="project" value="UniProtKB-KW"/>
</dbReference>
<reference evidence="3 4" key="1">
    <citation type="journal article" date="2014" name="Int. J. Syst. Evol. Microbiol.">
        <title>Nocardioides zeae sp. nov., isolated from the stem of Zea mays.</title>
        <authorList>
            <person name="Glaeser S.P."/>
            <person name="McInroy J.A."/>
            <person name="Busse H.J."/>
            <person name="Kampfer P."/>
        </authorList>
    </citation>
    <scope>NUCLEOTIDE SEQUENCE [LARGE SCALE GENOMIC DNA]</scope>
    <source>
        <strain evidence="3 4">JCM 30728</strain>
    </source>
</reference>
<dbReference type="PANTHER" id="PTHR48228:SF6">
    <property type="entry name" value="L-CARNITINE COA-TRANSFERASE"/>
    <property type="match status" value="1"/>
</dbReference>
<evidence type="ECO:0000256" key="2">
    <source>
        <dbReference type="ARBA" id="ARBA00022679"/>
    </source>
</evidence>
<protein>
    <submittedName>
        <fullName evidence="3">CoA transferase</fullName>
    </submittedName>
</protein>
<dbReference type="Pfam" id="PF02515">
    <property type="entry name" value="CoA_transf_3"/>
    <property type="match status" value="2"/>
</dbReference>
<organism evidence="3 4">
    <name type="scientific">Nocardioides zeae</name>
    <dbReference type="NCBI Taxonomy" id="1457234"/>
    <lineage>
        <taxon>Bacteria</taxon>
        <taxon>Bacillati</taxon>
        <taxon>Actinomycetota</taxon>
        <taxon>Actinomycetes</taxon>
        <taxon>Propionibacteriales</taxon>
        <taxon>Nocardioidaceae</taxon>
        <taxon>Nocardioides</taxon>
    </lineage>
</organism>
<comment type="similarity">
    <text evidence="1">Belongs to the CoA-transferase III family.</text>
</comment>
<keyword evidence="2 3" id="KW-0808">Transferase</keyword>
<comment type="caution">
    <text evidence="3">The sequence shown here is derived from an EMBL/GenBank/DDBJ whole genome shotgun (WGS) entry which is preliminary data.</text>
</comment>
<name>A0A6P0HGQ3_9ACTN</name>
<dbReference type="EMBL" id="JAAGXA010000003">
    <property type="protein sequence ID" value="NEN77889.1"/>
    <property type="molecule type" value="Genomic_DNA"/>
</dbReference>
<dbReference type="InterPro" id="IPR044855">
    <property type="entry name" value="CoA-Trfase_III_dom3_sf"/>
</dbReference>
<dbReference type="SUPFAM" id="SSF89796">
    <property type="entry name" value="CoA-transferase family III (CaiB/BaiF)"/>
    <property type="match status" value="2"/>
</dbReference>